<feature type="domain" description="RDD" evidence="8">
    <location>
        <begin position="56"/>
        <end position="186"/>
    </location>
</feature>
<keyword evidence="2" id="KW-1003">Cell membrane</keyword>
<feature type="compositionally biased region" description="Basic and acidic residues" evidence="6">
    <location>
        <begin position="28"/>
        <end position="42"/>
    </location>
</feature>
<feature type="transmembrane region" description="Helical" evidence="7">
    <location>
        <begin position="99"/>
        <end position="120"/>
    </location>
</feature>
<organism evidence="9 10">
    <name type="scientific">Propioniciclava soli</name>
    <dbReference type="NCBI Taxonomy" id="2775081"/>
    <lineage>
        <taxon>Bacteria</taxon>
        <taxon>Bacillati</taxon>
        <taxon>Actinomycetota</taxon>
        <taxon>Actinomycetes</taxon>
        <taxon>Propionibacteriales</taxon>
        <taxon>Propionibacteriaceae</taxon>
        <taxon>Propioniciclava</taxon>
    </lineage>
</organism>
<dbReference type="Proteomes" id="UP001434337">
    <property type="component" value="Chromosome"/>
</dbReference>
<evidence type="ECO:0000256" key="5">
    <source>
        <dbReference type="ARBA" id="ARBA00023136"/>
    </source>
</evidence>
<name>A0ABZ3CCD0_9ACTN</name>
<protein>
    <submittedName>
        <fullName evidence="9">RDD family protein</fullName>
    </submittedName>
</protein>
<evidence type="ECO:0000256" key="6">
    <source>
        <dbReference type="SAM" id="MobiDB-lite"/>
    </source>
</evidence>
<dbReference type="InterPro" id="IPR010432">
    <property type="entry name" value="RDD"/>
</dbReference>
<comment type="subcellular location">
    <subcellularLocation>
        <location evidence="1">Cell membrane</location>
        <topology evidence="1">Multi-pass membrane protein</topology>
    </subcellularLocation>
</comment>
<gene>
    <name evidence="9" type="ORF">PCC79_06510</name>
</gene>
<evidence type="ECO:0000256" key="4">
    <source>
        <dbReference type="ARBA" id="ARBA00022989"/>
    </source>
</evidence>
<evidence type="ECO:0000313" key="9">
    <source>
        <dbReference type="EMBL" id="WZW99837.1"/>
    </source>
</evidence>
<dbReference type="InterPro" id="IPR051791">
    <property type="entry name" value="Pra-immunoreactive"/>
</dbReference>
<keyword evidence="5 7" id="KW-0472">Membrane</keyword>
<keyword evidence="3 7" id="KW-0812">Transmembrane</keyword>
<accession>A0ABZ3CCD0</accession>
<reference evidence="9 10" key="1">
    <citation type="journal article" date="2023" name="Environ Microbiome">
        <title>A coral-associated actinobacterium mitigates coral bleaching under heat stress.</title>
        <authorList>
            <person name="Li J."/>
            <person name="Zou Y."/>
            <person name="Li Q."/>
            <person name="Zhang J."/>
            <person name="Bourne D.G."/>
            <person name="Lyu Y."/>
            <person name="Liu C."/>
            <person name="Zhang S."/>
        </authorList>
    </citation>
    <scope>NUCLEOTIDE SEQUENCE [LARGE SCALE GENOMIC DNA]</scope>
    <source>
        <strain evidence="9 10">SCSIO 13291</strain>
    </source>
</reference>
<evidence type="ECO:0000256" key="2">
    <source>
        <dbReference type="ARBA" id="ARBA00022475"/>
    </source>
</evidence>
<keyword evidence="10" id="KW-1185">Reference proteome</keyword>
<dbReference type="Pfam" id="PF06271">
    <property type="entry name" value="RDD"/>
    <property type="match status" value="1"/>
</dbReference>
<feature type="transmembrane region" description="Helical" evidence="7">
    <location>
        <begin position="65"/>
        <end position="87"/>
    </location>
</feature>
<sequence>MDGRTVARAALRGAGGGPVRGPAVVPDPVRRPDPTRASDPARRPAPAAATVAPDLAPLGQRFGGALLDGLLLSAVMLGAQFATGFVVPRPTTPQALAAYVAAMATVLGSVSLLALVYFTIGNARGQTLGKRLVGTRVVHYRTRERLGWSRGLARAAMLFVLGLPAGLGYLSVLGPERRGWHDLASNAVVVSVPARPRAA</sequence>
<dbReference type="PANTHER" id="PTHR36115">
    <property type="entry name" value="PROLINE-RICH ANTIGEN HOMOLOG-RELATED"/>
    <property type="match status" value="1"/>
</dbReference>
<keyword evidence="4 7" id="KW-1133">Transmembrane helix</keyword>
<evidence type="ECO:0000256" key="1">
    <source>
        <dbReference type="ARBA" id="ARBA00004651"/>
    </source>
</evidence>
<evidence type="ECO:0000313" key="10">
    <source>
        <dbReference type="Proteomes" id="UP001434337"/>
    </source>
</evidence>
<dbReference type="EMBL" id="CP115965">
    <property type="protein sequence ID" value="WZW99837.1"/>
    <property type="molecule type" value="Genomic_DNA"/>
</dbReference>
<proteinExistence type="predicted"/>
<feature type="transmembrane region" description="Helical" evidence="7">
    <location>
        <begin position="151"/>
        <end position="172"/>
    </location>
</feature>
<evidence type="ECO:0000259" key="8">
    <source>
        <dbReference type="Pfam" id="PF06271"/>
    </source>
</evidence>
<feature type="compositionally biased region" description="Low complexity" evidence="6">
    <location>
        <begin position="1"/>
        <end position="12"/>
    </location>
</feature>
<evidence type="ECO:0000256" key="7">
    <source>
        <dbReference type="SAM" id="Phobius"/>
    </source>
</evidence>
<evidence type="ECO:0000256" key="3">
    <source>
        <dbReference type="ARBA" id="ARBA00022692"/>
    </source>
</evidence>
<dbReference type="RefSeq" id="WP_232548244.1">
    <property type="nucleotide sequence ID" value="NZ_CP115965.1"/>
</dbReference>
<feature type="region of interest" description="Disordered" evidence="6">
    <location>
        <begin position="1"/>
        <end position="49"/>
    </location>
</feature>